<evidence type="ECO:0000256" key="11">
    <source>
        <dbReference type="PROSITE-ProRule" id="PRU00453"/>
    </source>
</evidence>
<keyword evidence="6" id="KW-0862">Zinc</keyword>
<comment type="caution">
    <text evidence="15">The sequence shown here is derived from an EMBL/GenBank/DDBJ whole genome shotgun (WGS) entry which is preliminary data.</text>
</comment>
<proteinExistence type="inferred from homology"/>
<evidence type="ECO:0000256" key="1">
    <source>
        <dbReference type="ARBA" id="ARBA00004170"/>
    </source>
</evidence>
<protein>
    <submittedName>
        <fullName evidence="15">Pleckstrin homology domain-containing family A member 3</fullName>
    </submittedName>
</protein>
<dbReference type="InterPro" id="IPR007529">
    <property type="entry name" value="Znf_HIT"/>
</dbReference>
<dbReference type="AlphaFoldDB" id="A0AAE1L9S2"/>
<name>A0AAE1L9S2_9NEOP</name>
<evidence type="ECO:0000256" key="12">
    <source>
        <dbReference type="SAM" id="MobiDB-lite"/>
    </source>
</evidence>
<evidence type="ECO:0000256" key="5">
    <source>
        <dbReference type="ARBA" id="ARBA00022771"/>
    </source>
</evidence>
<dbReference type="Proteomes" id="UP001219518">
    <property type="component" value="Unassembled WGS sequence"/>
</dbReference>
<comment type="function">
    <text evidence="9">Required for box C/D snoRNAs accumulation involved in snoRNA processing, snoRNA transport to the nucleolus and ribosome biogenesis.</text>
</comment>
<dbReference type="PROSITE" id="PS51083">
    <property type="entry name" value="ZF_HIT"/>
    <property type="match status" value="1"/>
</dbReference>
<keyword evidence="3" id="KW-0597">Phosphoprotein</keyword>
<dbReference type="InterPro" id="IPR001849">
    <property type="entry name" value="PH_domain"/>
</dbReference>
<evidence type="ECO:0000256" key="3">
    <source>
        <dbReference type="ARBA" id="ARBA00022553"/>
    </source>
</evidence>
<keyword evidence="16" id="KW-1185">Reference proteome</keyword>
<keyword evidence="5 11" id="KW-0863">Zinc-finger</keyword>
<dbReference type="FunFam" id="2.30.29.30:FF:000085">
    <property type="entry name" value="Pleckstrin homology domain-containing family A member 8"/>
    <property type="match status" value="1"/>
</dbReference>
<feature type="region of interest" description="Disordered" evidence="12">
    <location>
        <begin position="458"/>
        <end position="481"/>
    </location>
</feature>
<evidence type="ECO:0000259" key="13">
    <source>
        <dbReference type="PROSITE" id="PS50003"/>
    </source>
</evidence>
<keyword evidence="8" id="KW-0472">Membrane</keyword>
<feature type="region of interest" description="Disordered" evidence="12">
    <location>
        <begin position="250"/>
        <end position="277"/>
    </location>
</feature>
<dbReference type="GO" id="GO:0000463">
    <property type="term" value="P:maturation of LSU-rRNA from tricistronic rRNA transcript (SSU-rRNA, 5.8S rRNA, LSU-rRNA)"/>
    <property type="evidence" value="ECO:0007669"/>
    <property type="project" value="TreeGrafter"/>
</dbReference>
<dbReference type="GO" id="GO:0070761">
    <property type="term" value="C:pre-snoRNP complex"/>
    <property type="evidence" value="ECO:0007669"/>
    <property type="project" value="TreeGrafter"/>
</dbReference>
<comment type="similarity">
    <text evidence="10">Belongs to the BCD1 family.</text>
</comment>
<dbReference type="Pfam" id="PF04438">
    <property type="entry name" value="zf-HIT"/>
    <property type="match status" value="1"/>
</dbReference>
<dbReference type="Gene3D" id="2.30.29.30">
    <property type="entry name" value="Pleckstrin-homology domain (PH domain)/Phosphotyrosine-binding domain (PTB)"/>
    <property type="match status" value="1"/>
</dbReference>
<dbReference type="SUPFAM" id="SSF50729">
    <property type="entry name" value="PH domain-like"/>
    <property type="match status" value="1"/>
</dbReference>
<sequence length="509" mass="57521">LGPCEVCATSEAKYTCPKCEVKTCCLACVNIHKKELECDGSRNKILYKPLSKFQNLDLLNDYRLLEDFTRSIQKIQKDPLKRVSRFLPGYLHVLGKASRDRGMRLHFLPRNFKRAKENTSRVIPGTPTRTVFWCIEWLFPQAGVRIVSEKVAETCRLAEAIAPLLSPESELVKGHQEELQYYFAAGLSGVHALLRVGEMERNRYHILDLDMSIRGNLTKKSIVEFPTILIVLKDHKYSYDIYDSDEETEQWKGNWETTTTSNPNAPGSSSSSLAKQQPKKANSTNFLFGWQTRWFILENGVLSYYNSQDEVNQGCKGSMKVSALEINVNPVDSTRMDLVIPGEQHIYLRAANAQERQQWLVALGSTKACVTTRSRKDSGDPNPDILKVKKSELRLYCDLLMQQVHTVKTEATREGGPEIKTLDEATNLLGATCDTFIKTLEECIRIVNTNLNDVPVAADSSAPPLPHNQSKSRKAVEEKNEHHANKFITVRKPAGRLCANYKKGKEIVD</sequence>
<dbReference type="GO" id="GO:0048254">
    <property type="term" value="P:snoRNA localization"/>
    <property type="evidence" value="ECO:0007669"/>
    <property type="project" value="TreeGrafter"/>
</dbReference>
<dbReference type="GO" id="GO:0016020">
    <property type="term" value="C:membrane"/>
    <property type="evidence" value="ECO:0007669"/>
    <property type="project" value="UniProtKB-SubCell"/>
</dbReference>
<evidence type="ECO:0000256" key="4">
    <source>
        <dbReference type="ARBA" id="ARBA00022723"/>
    </source>
</evidence>
<gene>
    <name evidence="15" type="ORF">KUF71_020733</name>
</gene>
<dbReference type="GO" id="GO:0008270">
    <property type="term" value="F:zinc ion binding"/>
    <property type="evidence" value="ECO:0007669"/>
    <property type="project" value="UniProtKB-UniRule"/>
</dbReference>
<evidence type="ECO:0000256" key="9">
    <source>
        <dbReference type="ARBA" id="ARBA00049598"/>
    </source>
</evidence>
<comment type="subcellular location">
    <subcellularLocation>
        <location evidence="2">Golgi apparatus</location>
        <location evidence="2">trans-Golgi network membrane</location>
    </subcellularLocation>
    <subcellularLocation>
        <location evidence="1">Membrane</location>
        <topology evidence="1">Peripheral membrane protein</topology>
    </subcellularLocation>
</comment>
<dbReference type="PANTHER" id="PTHR13483">
    <property type="entry name" value="BOX C_D SNORNA PROTEIN 1-RELATED"/>
    <property type="match status" value="1"/>
</dbReference>
<evidence type="ECO:0000256" key="8">
    <source>
        <dbReference type="ARBA" id="ARBA00023136"/>
    </source>
</evidence>
<dbReference type="Pfam" id="PF00169">
    <property type="entry name" value="PH"/>
    <property type="match status" value="1"/>
</dbReference>
<reference evidence="15" key="2">
    <citation type="journal article" date="2023" name="BMC Genomics">
        <title>Pest status, molecular evolution, and epigenetic factors derived from the genome assembly of Frankliniella fusca, a thysanopteran phytovirus vector.</title>
        <authorList>
            <person name="Catto M.A."/>
            <person name="Labadie P.E."/>
            <person name="Jacobson A.L."/>
            <person name="Kennedy G.G."/>
            <person name="Srinivasan R."/>
            <person name="Hunt B.G."/>
        </authorList>
    </citation>
    <scope>NUCLEOTIDE SEQUENCE</scope>
    <source>
        <strain evidence="15">PL_HMW_Pooled</strain>
    </source>
</reference>
<dbReference type="Gene3D" id="3.30.60.190">
    <property type="match status" value="1"/>
</dbReference>
<dbReference type="InterPro" id="IPR011993">
    <property type="entry name" value="PH-like_dom_sf"/>
</dbReference>
<evidence type="ECO:0000256" key="6">
    <source>
        <dbReference type="ARBA" id="ARBA00022833"/>
    </source>
</evidence>
<evidence type="ECO:0000256" key="10">
    <source>
        <dbReference type="ARBA" id="ARBA00049654"/>
    </source>
</evidence>
<dbReference type="GO" id="GO:0000492">
    <property type="term" value="P:box C/D snoRNP assembly"/>
    <property type="evidence" value="ECO:0007669"/>
    <property type="project" value="TreeGrafter"/>
</dbReference>
<feature type="domain" description="HIT-type" evidence="14">
    <location>
        <begin position="4"/>
        <end position="38"/>
    </location>
</feature>
<dbReference type="GO" id="GO:0005794">
    <property type="term" value="C:Golgi apparatus"/>
    <property type="evidence" value="ECO:0007669"/>
    <property type="project" value="UniProtKB-SubCell"/>
</dbReference>
<feature type="non-terminal residue" evidence="15">
    <location>
        <position position="509"/>
    </location>
</feature>
<dbReference type="InterPro" id="IPR051639">
    <property type="entry name" value="BCD1"/>
</dbReference>
<evidence type="ECO:0000256" key="2">
    <source>
        <dbReference type="ARBA" id="ARBA00004198"/>
    </source>
</evidence>
<dbReference type="CDD" id="cd23023">
    <property type="entry name" value="zf-HIT_BCD1"/>
    <property type="match status" value="1"/>
</dbReference>
<keyword evidence="7" id="KW-0333">Golgi apparatus</keyword>
<dbReference type="SUPFAM" id="SSF144232">
    <property type="entry name" value="HIT/MYND zinc finger-like"/>
    <property type="match status" value="1"/>
</dbReference>
<evidence type="ECO:0000259" key="14">
    <source>
        <dbReference type="PROSITE" id="PS51083"/>
    </source>
</evidence>
<dbReference type="EMBL" id="JAHWGI010000219">
    <property type="protein sequence ID" value="KAK3911029.1"/>
    <property type="molecule type" value="Genomic_DNA"/>
</dbReference>
<feature type="domain" description="PH" evidence="13">
    <location>
        <begin position="290"/>
        <end position="368"/>
    </location>
</feature>
<evidence type="ECO:0000313" key="16">
    <source>
        <dbReference type="Proteomes" id="UP001219518"/>
    </source>
</evidence>
<keyword evidence="4" id="KW-0479">Metal-binding</keyword>
<dbReference type="InterPro" id="IPR057721">
    <property type="entry name" value="BCD1_alpha/beta"/>
</dbReference>
<dbReference type="Pfam" id="PF25790">
    <property type="entry name" value="BCD1"/>
    <property type="match status" value="1"/>
</dbReference>
<reference evidence="15" key="1">
    <citation type="submission" date="2021-07" db="EMBL/GenBank/DDBJ databases">
        <authorList>
            <person name="Catto M.A."/>
            <person name="Jacobson A."/>
            <person name="Kennedy G."/>
            <person name="Labadie P."/>
            <person name="Hunt B.G."/>
            <person name="Srinivasan R."/>
        </authorList>
    </citation>
    <scope>NUCLEOTIDE SEQUENCE</scope>
    <source>
        <strain evidence="15">PL_HMW_Pooled</strain>
        <tissue evidence="15">Head</tissue>
    </source>
</reference>
<evidence type="ECO:0000313" key="15">
    <source>
        <dbReference type="EMBL" id="KAK3911029.1"/>
    </source>
</evidence>
<evidence type="ECO:0000256" key="7">
    <source>
        <dbReference type="ARBA" id="ARBA00023034"/>
    </source>
</evidence>
<accession>A0AAE1L9S2</accession>
<dbReference type="PANTHER" id="PTHR13483:SF3">
    <property type="entry name" value="BOX C_D SNORNA PROTEIN 1"/>
    <property type="match status" value="1"/>
</dbReference>
<organism evidence="15 16">
    <name type="scientific">Frankliniella fusca</name>
    <dbReference type="NCBI Taxonomy" id="407009"/>
    <lineage>
        <taxon>Eukaryota</taxon>
        <taxon>Metazoa</taxon>
        <taxon>Ecdysozoa</taxon>
        <taxon>Arthropoda</taxon>
        <taxon>Hexapoda</taxon>
        <taxon>Insecta</taxon>
        <taxon>Pterygota</taxon>
        <taxon>Neoptera</taxon>
        <taxon>Paraneoptera</taxon>
        <taxon>Thysanoptera</taxon>
        <taxon>Terebrantia</taxon>
        <taxon>Thripoidea</taxon>
        <taxon>Thripidae</taxon>
        <taxon>Frankliniella</taxon>
    </lineage>
</organism>
<dbReference type="GO" id="GO:0005634">
    <property type="term" value="C:nucleus"/>
    <property type="evidence" value="ECO:0007669"/>
    <property type="project" value="TreeGrafter"/>
</dbReference>
<dbReference type="PROSITE" id="PS50003">
    <property type="entry name" value="PH_DOMAIN"/>
    <property type="match status" value="1"/>
</dbReference>
<dbReference type="SMART" id="SM00233">
    <property type="entry name" value="PH"/>
    <property type="match status" value="1"/>
</dbReference>
<feature type="compositionally biased region" description="Low complexity" evidence="12">
    <location>
        <begin position="257"/>
        <end position="272"/>
    </location>
</feature>